<dbReference type="AlphaFoldDB" id="A0A4U0RJ68"/>
<gene>
    <name evidence="3" type="ORF">FCI23_53020</name>
</gene>
<evidence type="ECO:0000313" key="3">
    <source>
        <dbReference type="EMBL" id="TJZ94760.1"/>
    </source>
</evidence>
<protein>
    <recommendedName>
        <fullName evidence="5">DUF11 domain-containing protein</fullName>
    </recommendedName>
</protein>
<feature type="signal peptide" evidence="2">
    <location>
        <begin position="1"/>
        <end position="31"/>
    </location>
</feature>
<dbReference type="EMBL" id="SUMC01000202">
    <property type="protein sequence ID" value="TJZ94760.1"/>
    <property type="molecule type" value="Genomic_DNA"/>
</dbReference>
<accession>A0A4U0RJ68</accession>
<organism evidence="3 4">
    <name type="scientific">Actinacidiphila oryziradicis</name>
    <dbReference type="NCBI Taxonomy" id="2571141"/>
    <lineage>
        <taxon>Bacteria</taxon>
        <taxon>Bacillati</taxon>
        <taxon>Actinomycetota</taxon>
        <taxon>Actinomycetes</taxon>
        <taxon>Kitasatosporales</taxon>
        <taxon>Streptomycetaceae</taxon>
        <taxon>Actinacidiphila</taxon>
    </lineage>
</organism>
<comment type="caution">
    <text evidence="3">The sequence shown here is derived from an EMBL/GenBank/DDBJ whole genome shotgun (WGS) entry which is preliminary data.</text>
</comment>
<evidence type="ECO:0008006" key="5">
    <source>
        <dbReference type="Google" id="ProtNLM"/>
    </source>
</evidence>
<evidence type="ECO:0000313" key="4">
    <source>
        <dbReference type="Proteomes" id="UP000305778"/>
    </source>
</evidence>
<proteinExistence type="predicted"/>
<feature type="chain" id="PRO_5038667715" description="DUF11 domain-containing protein" evidence="2">
    <location>
        <begin position="32"/>
        <end position="474"/>
    </location>
</feature>
<name>A0A4U0RJ68_9ACTN</name>
<evidence type="ECO:0000256" key="1">
    <source>
        <dbReference type="SAM" id="MobiDB-lite"/>
    </source>
</evidence>
<feature type="region of interest" description="Disordered" evidence="1">
    <location>
        <begin position="454"/>
        <end position="474"/>
    </location>
</feature>
<evidence type="ECO:0000256" key="2">
    <source>
        <dbReference type="SAM" id="SignalP"/>
    </source>
</evidence>
<dbReference type="OrthoDB" id="4218847at2"/>
<sequence>MHRHVLRRTAAFTTAALIAAAFSLLSGVTPAAADTTGPVITLRKPATVAVPTGAATGVAGTVQAALQFTTDASSVATQVTLTIDAQKLAQIADVTFSDNCTVTNSVATCQEYFYDDNPTGGGLGGVTELTIAARPGVTPGAAASYTVTGTATAGTFVGGSGSVQIGGPAFDLAQPTQHTGLPVGSTVSEPVEFTNTGDRPAAAAQVLLMASPGLTFAQHFANCTYSSVPDDVSAEDALCTFAQPIQVGERAALATAVQLNVTSAAYYTYLDTLTAPKGDAFLQQMQAGRTWTQGTGSKLRLDVLDPGTPSTAPAGKVSLPFADGSNDYRITALQAANTADFSVSGATAQAAQGDTVQLDFSMTNTGPATIFYRSGEPIGVTVVPPPGTTIVGSSANCRPQTVDDPQTTAHGPYACSESYLVPAGRTAQFSLTVRVDQVVPGAQGSVAMAWSPDASWRPPFDPNAADDSAALTLN</sequence>
<keyword evidence="2" id="KW-0732">Signal</keyword>
<reference evidence="3 4" key="1">
    <citation type="submission" date="2019-04" db="EMBL/GenBank/DDBJ databases">
        <title>Streptomyces oryziradicis sp. nov., a novel actinomycete isolated from rhizosphere soil of rice (Oryza sativa L.).</title>
        <authorList>
            <person name="Li C."/>
        </authorList>
    </citation>
    <scope>NUCLEOTIDE SEQUENCE [LARGE SCALE GENOMIC DNA]</scope>
    <source>
        <strain evidence="3 4">NEAU-C40</strain>
    </source>
</reference>
<dbReference type="Proteomes" id="UP000305778">
    <property type="component" value="Unassembled WGS sequence"/>
</dbReference>
<dbReference type="RefSeq" id="WP_136731222.1">
    <property type="nucleotide sequence ID" value="NZ_SUMC01000202.1"/>
</dbReference>
<keyword evidence="4" id="KW-1185">Reference proteome</keyword>